<protein>
    <recommendedName>
        <fullName evidence="1">DUF7053 domain-containing protein</fullName>
    </recommendedName>
</protein>
<dbReference type="PANTHER" id="PTHR38117:SF1">
    <property type="entry name" value="DUF3074 DOMAIN-CONTAINING PROTEIN"/>
    <property type="match status" value="1"/>
</dbReference>
<dbReference type="InterPro" id="IPR055481">
    <property type="entry name" value="DUF7053"/>
</dbReference>
<dbReference type="Proteomes" id="UP000014074">
    <property type="component" value="Unassembled WGS sequence"/>
</dbReference>
<dbReference type="OrthoDB" id="4276610at2759"/>
<reference evidence="3" key="1">
    <citation type="journal article" date="2013" name="Genome Announc.">
        <title>Draft genome sequence of the ascomycete Phaeoacremonium aleophilum strain UCR-PA7, a causal agent of the esca disease complex in grapevines.</title>
        <authorList>
            <person name="Blanco-Ulate B."/>
            <person name="Rolshausen P."/>
            <person name="Cantu D."/>
        </authorList>
    </citation>
    <scope>NUCLEOTIDE SEQUENCE [LARGE SCALE GENOMIC DNA]</scope>
    <source>
        <strain evidence="3">UCR-PA7</strain>
    </source>
</reference>
<accession>R8BV90</accession>
<dbReference type="eggNOG" id="ENOG502RW2C">
    <property type="taxonomic scope" value="Eukaryota"/>
</dbReference>
<name>R8BV90_PHAM7</name>
<sequence length="200" mass="22858">MPSTHQVTHSFPLPSYLSPELVLEQLQNYESLITPNPNLLKYNRRPVAVEELIDDPFFTETGRKLEAFEVTDRIILLPLAGFSSWCYKDVRIPAVFQSFETGVRYRADAQGGVRVWSTYEIRRRDPTTGSSAESVVVSPGAGDWELVEQARVECSHLVKPFVIKNFESAHREICRRMIDEMVRTSAKDHLREMPPPVPVK</sequence>
<dbReference type="PANTHER" id="PTHR38117">
    <property type="entry name" value="NACHT AND WD40 DOMAIN PROTEIN"/>
    <property type="match status" value="1"/>
</dbReference>
<dbReference type="HOGENOM" id="CLU_090750_0_0_1"/>
<dbReference type="KEGG" id="tmn:UCRPA7_1266"/>
<evidence type="ECO:0000259" key="1">
    <source>
        <dbReference type="Pfam" id="PF23155"/>
    </source>
</evidence>
<evidence type="ECO:0000313" key="3">
    <source>
        <dbReference type="Proteomes" id="UP000014074"/>
    </source>
</evidence>
<organism evidence="2 3">
    <name type="scientific">Phaeoacremonium minimum (strain UCR-PA7)</name>
    <name type="common">Esca disease fungus</name>
    <name type="synonym">Togninia minima</name>
    <dbReference type="NCBI Taxonomy" id="1286976"/>
    <lineage>
        <taxon>Eukaryota</taxon>
        <taxon>Fungi</taxon>
        <taxon>Dikarya</taxon>
        <taxon>Ascomycota</taxon>
        <taxon>Pezizomycotina</taxon>
        <taxon>Sordariomycetes</taxon>
        <taxon>Sordariomycetidae</taxon>
        <taxon>Togniniales</taxon>
        <taxon>Togniniaceae</taxon>
        <taxon>Phaeoacremonium</taxon>
    </lineage>
</organism>
<dbReference type="GeneID" id="19321398"/>
<dbReference type="AlphaFoldDB" id="R8BV90"/>
<feature type="domain" description="DUF7053" evidence="1">
    <location>
        <begin position="3"/>
        <end position="181"/>
    </location>
</feature>
<dbReference type="EMBL" id="KB932846">
    <property type="protein sequence ID" value="EOO03214.1"/>
    <property type="molecule type" value="Genomic_DNA"/>
</dbReference>
<dbReference type="RefSeq" id="XP_007912048.1">
    <property type="nucleotide sequence ID" value="XM_007913857.1"/>
</dbReference>
<keyword evidence="3" id="KW-1185">Reference proteome</keyword>
<gene>
    <name evidence="2" type="ORF">UCRPA7_1266</name>
</gene>
<evidence type="ECO:0000313" key="2">
    <source>
        <dbReference type="EMBL" id="EOO03214.1"/>
    </source>
</evidence>
<proteinExistence type="predicted"/>
<dbReference type="Pfam" id="PF23155">
    <property type="entry name" value="DUF7053"/>
    <property type="match status" value="1"/>
</dbReference>